<comment type="similarity">
    <text evidence="6 16">Belongs to the class-IV pyridoxal-phosphate-dependent aminotransferase family.</text>
</comment>
<dbReference type="PIRSF" id="PIRSF006468">
    <property type="entry name" value="BCAT1"/>
    <property type="match status" value="1"/>
</dbReference>
<evidence type="ECO:0000256" key="1">
    <source>
        <dbReference type="ARBA" id="ARBA00001933"/>
    </source>
</evidence>
<feature type="modified residue" description="N6-(pyridoxal phosphate)lysine" evidence="15">
    <location>
        <position position="246"/>
    </location>
</feature>
<evidence type="ECO:0000256" key="17">
    <source>
        <dbReference type="RuleBase" id="RU004516"/>
    </source>
</evidence>
<keyword evidence="20" id="KW-1185">Reference proteome</keyword>
<dbReference type="EMBL" id="CP012333">
    <property type="protein sequence ID" value="AKU96160.1"/>
    <property type="molecule type" value="Genomic_DNA"/>
</dbReference>
<comment type="catalytic activity">
    <reaction evidence="13 18">
        <text>L-isoleucine + 2-oxoglutarate = (S)-3-methyl-2-oxopentanoate + L-glutamate</text>
        <dbReference type="Rhea" id="RHEA:24801"/>
        <dbReference type="ChEBI" id="CHEBI:16810"/>
        <dbReference type="ChEBI" id="CHEBI:29985"/>
        <dbReference type="ChEBI" id="CHEBI:35146"/>
        <dbReference type="ChEBI" id="CHEBI:58045"/>
        <dbReference type="EC" id="2.6.1.42"/>
    </reaction>
</comment>
<dbReference type="GO" id="GO:0052654">
    <property type="term" value="F:L-leucine-2-oxoglutarate transaminase activity"/>
    <property type="evidence" value="ECO:0007669"/>
    <property type="project" value="RHEA"/>
</dbReference>
<evidence type="ECO:0000256" key="3">
    <source>
        <dbReference type="ARBA" id="ARBA00004824"/>
    </source>
</evidence>
<evidence type="ECO:0000256" key="16">
    <source>
        <dbReference type="RuleBase" id="RU004106"/>
    </source>
</evidence>
<comment type="catalytic activity">
    <reaction evidence="14 18">
        <text>L-leucine + 2-oxoglutarate = 4-methyl-2-oxopentanoate + L-glutamate</text>
        <dbReference type="Rhea" id="RHEA:18321"/>
        <dbReference type="ChEBI" id="CHEBI:16810"/>
        <dbReference type="ChEBI" id="CHEBI:17865"/>
        <dbReference type="ChEBI" id="CHEBI:29985"/>
        <dbReference type="ChEBI" id="CHEBI:57427"/>
        <dbReference type="EC" id="2.6.1.42"/>
    </reaction>
</comment>
<accession>A0A0K1PRI4</accession>
<dbReference type="InterPro" id="IPR033939">
    <property type="entry name" value="BCAT_family"/>
</dbReference>
<comment type="pathway">
    <text evidence="3">Amino-acid biosynthesis; L-isoleucine biosynthesis; L-isoleucine from 2-oxobutanoate: step 4/4.</text>
</comment>
<dbReference type="UniPathway" id="UPA00047">
    <property type="reaction ID" value="UER00058"/>
</dbReference>
<evidence type="ECO:0000256" key="14">
    <source>
        <dbReference type="ARBA" id="ARBA00049229"/>
    </source>
</evidence>
<keyword evidence="10 17" id="KW-0663">Pyridoxal phosphate</keyword>
<evidence type="ECO:0000313" key="19">
    <source>
        <dbReference type="EMBL" id="AKU96160.1"/>
    </source>
</evidence>
<organism evidence="19 20">
    <name type="scientific">Labilithrix luteola</name>
    <dbReference type="NCBI Taxonomy" id="1391654"/>
    <lineage>
        <taxon>Bacteria</taxon>
        <taxon>Pseudomonadati</taxon>
        <taxon>Myxococcota</taxon>
        <taxon>Polyangia</taxon>
        <taxon>Polyangiales</taxon>
        <taxon>Labilitrichaceae</taxon>
        <taxon>Labilithrix</taxon>
    </lineage>
</organism>
<name>A0A0K1PRI4_9BACT</name>
<evidence type="ECO:0000256" key="5">
    <source>
        <dbReference type="ARBA" id="ARBA00005072"/>
    </source>
</evidence>
<dbReference type="AlphaFoldDB" id="A0A0K1PRI4"/>
<dbReference type="NCBIfam" id="NF009897">
    <property type="entry name" value="PRK13357.1"/>
    <property type="match status" value="1"/>
</dbReference>
<comment type="pathway">
    <text evidence="5">Amino-acid biosynthesis; L-leucine biosynthesis; L-leucine from 3-methyl-2-oxobutanoate: step 4/4.</text>
</comment>
<dbReference type="PROSITE" id="PS00770">
    <property type="entry name" value="AA_TRANSFER_CLASS_4"/>
    <property type="match status" value="1"/>
</dbReference>
<dbReference type="SUPFAM" id="SSF56752">
    <property type="entry name" value="D-aminoacid aminotransferase-like PLP-dependent enzymes"/>
    <property type="match status" value="1"/>
</dbReference>
<dbReference type="STRING" id="1391654.AKJ09_02824"/>
<keyword evidence="11 18" id="KW-0100">Branched-chain amino acid biosynthesis</keyword>
<dbReference type="UniPathway" id="UPA00048">
    <property type="reaction ID" value="UER00073"/>
</dbReference>
<dbReference type="GO" id="GO:0009098">
    <property type="term" value="P:L-leucine biosynthetic process"/>
    <property type="evidence" value="ECO:0007669"/>
    <property type="project" value="UniProtKB-UniPathway"/>
</dbReference>
<comment type="function">
    <text evidence="2">Acts on leucine, isoleucine and valine.</text>
</comment>
<dbReference type="UniPathway" id="UPA00049">
    <property type="reaction ID" value="UER00062"/>
</dbReference>
<dbReference type="PANTHER" id="PTHR11825">
    <property type="entry name" value="SUBGROUP IIII AMINOTRANSFERASE"/>
    <property type="match status" value="1"/>
</dbReference>
<keyword evidence="9 18" id="KW-0808">Transferase</keyword>
<dbReference type="InterPro" id="IPR043131">
    <property type="entry name" value="BCAT-like_N"/>
</dbReference>
<evidence type="ECO:0000256" key="6">
    <source>
        <dbReference type="ARBA" id="ARBA00009320"/>
    </source>
</evidence>
<evidence type="ECO:0000256" key="7">
    <source>
        <dbReference type="ARBA" id="ARBA00022576"/>
    </source>
</evidence>
<evidence type="ECO:0000256" key="10">
    <source>
        <dbReference type="ARBA" id="ARBA00022898"/>
    </source>
</evidence>
<evidence type="ECO:0000256" key="11">
    <source>
        <dbReference type="ARBA" id="ARBA00023304"/>
    </source>
</evidence>
<gene>
    <name evidence="19" type="ORF">AKJ09_02824</name>
</gene>
<dbReference type="InterPro" id="IPR001544">
    <property type="entry name" value="Aminotrans_IV"/>
</dbReference>
<proteinExistence type="inferred from homology"/>
<evidence type="ECO:0000256" key="9">
    <source>
        <dbReference type="ARBA" id="ARBA00022679"/>
    </source>
</evidence>
<dbReference type="GO" id="GO:0052655">
    <property type="term" value="F:L-valine-2-oxoglutarate transaminase activity"/>
    <property type="evidence" value="ECO:0007669"/>
    <property type="project" value="RHEA"/>
</dbReference>
<comment type="cofactor">
    <cofactor evidence="1 17">
        <name>pyridoxal 5'-phosphate</name>
        <dbReference type="ChEBI" id="CHEBI:597326"/>
    </cofactor>
</comment>
<keyword evidence="7 18" id="KW-0032">Aminotransferase</keyword>
<dbReference type="InterPro" id="IPR043132">
    <property type="entry name" value="BCAT-like_C"/>
</dbReference>
<dbReference type="InterPro" id="IPR036038">
    <property type="entry name" value="Aminotransferase-like"/>
</dbReference>
<dbReference type="InterPro" id="IPR005786">
    <property type="entry name" value="B_amino_transII"/>
</dbReference>
<dbReference type="KEGG" id="llu:AKJ09_02824"/>
<dbReference type="PATRIC" id="fig|1391654.3.peg.2860"/>
<dbReference type="GO" id="GO:0009097">
    <property type="term" value="P:isoleucine biosynthetic process"/>
    <property type="evidence" value="ECO:0007669"/>
    <property type="project" value="UniProtKB-UniPathway"/>
</dbReference>
<dbReference type="NCBIfam" id="TIGR01123">
    <property type="entry name" value="ilvE_II"/>
    <property type="match status" value="1"/>
</dbReference>
<dbReference type="EC" id="2.6.1.42" evidence="18"/>
<protein>
    <recommendedName>
        <fullName evidence="18">Branched-chain-amino-acid aminotransferase</fullName>
        <ecNumber evidence="18">2.6.1.42</ecNumber>
    </recommendedName>
</protein>
<dbReference type="Pfam" id="PF01063">
    <property type="entry name" value="Aminotran_4"/>
    <property type="match status" value="1"/>
</dbReference>
<evidence type="ECO:0000256" key="4">
    <source>
        <dbReference type="ARBA" id="ARBA00004931"/>
    </source>
</evidence>
<evidence type="ECO:0000256" key="8">
    <source>
        <dbReference type="ARBA" id="ARBA00022605"/>
    </source>
</evidence>
<comment type="pathway">
    <text evidence="4">Amino-acid biosynthesis; L-valine biosynthesis; L-valine from pyruvate: step 4/4.</text>
</comment>
<dbReference type="GO" id="GO:0009099">
    <property type="term" value="P:L-valine biosynthetic process"/>
    <property type="evidence" value="ECO:0007669"/>
    <property type="project" value="UniProtKB-UniPathway"/>
</dbReference>
<reference evidence="19 20" key="1">
    <citation type="submission" date="2015-08" db="EMBL/GenBank/DDBJ databases">
        <authorList>
            <person name="Babu N.S."/>
            <person name="Beckwith C.J."/>
            <person name="Beseler K.G."/>
            <person name="Brison A."/>
            <person name="Carone J.V."/>
            <person name="Caskin T.P."/>
            <person name="Diamond M."/>
            <person name="Durham M.E."/>
            <person name="Foxe J.M."/>
            <person name="Go M."/>
            <person name="Henderson B.A."/>
            <person name="Jones I.B."/>
            <person name="McGettigan J.A."/>
            <person name="Micheletti S.J."/>
            <person name="Nasrallah M.E."/>
            <person name="Ortiz D."/>
            <person name="Piller C.R."/>
            <person name="Privatt S.R."/>
            <person name="Schneider S.L."/>
            <person name="Sharp S."/>
            <person name="Smith T.C."/>
            <person name="Stanton J.D."/>
            <person name="Ullery H.E."/>
            <person name="Wilson R.J."/>
            <person name="Serrano M.G."/>
            <person name="Buck G."/>
            <person name="Lee V."/>
            <person name="Wang Y."/>
            <person name="Carvalho R."/>
            <person name="Voegtly L."/>
            <person name="Shi R."/>
            <person name="Duckworth R."/>
            <person name="Johnson A."/>
            <person name="Loviza R."/>
            <person name="Walstead R."/>
            <person name="Shah Z."/>
            <person name="Kiflezghi M."/>
            <person name="Wade K."/>
            <person name="Ball S.L."/>
            <person name="Bradley K.W."/>
            <person name="Asai D.J."/>
            <person name="Bowman C.A."/>
            <person name="Russell D.A."/>
            <person name="Pope W.H."/>
            <person name="Jacobs-Sera D."/>
            <person name="Hendrix R.W."/>
            <person name="Hatfull G.F."/>
        </authorList>
    </citation>
    <scope>NUCLEOTIDE SEQUENCE [LARGE SCALE GENOMIC DNA]</scope>
    <source>
        <strain evidence="19 20">DSM 27648</strain>
    </source>
</reference>
<dbReference type="GO" id="GO:0052656">
    <property type="term" value="F:L-isoleucine-2-oxoglutarate transaminase activity"/>
    <property type="evidence" value="ECO:0007669"/>
    <property type="project" value="RHEA"/>
</dbReference>
<evidence type="ECO:0000256" key="13">
    <source>
        <dbReference type="ARBA" id="ARBA00048798"/>
    </source>
</evidence>
<evidence type="ECO:0000256" key="2">
    <source>
        <dbReference type="ARBA" id="ARBA00003109"/>
    </source>
</evidence>
<dbReference type="Gene3D" id="3.30.470.10">
    <property type="match status" value="1"/>
</dbReference>
<dbReference type="InterPro" id="IPR018300">
    <property type="entry name" value="Aminotrans_IV_CS"/>
</dbReference>
<evidence type="ECO:0000313" key="20">
    <source>
        <dbReference type="Proteomes" id="UP000064967"/>
    </source>
</evidence>
<comment type="catalytic activity">
    <reaction evidence="12 18">
        <text>L-valine + 2-oxoglutarate = 3-methyl-2-oxobutanoate + L-glutamate</text>
        <dbReference type="Rhea" id="RHEA:24813"/>
        <dbReference type="ChEBI" id="CHEBI:11851"/>
        <dbReference type="ChEBI" id="CHEBI:16810"/>
        <dbReference type="ChEBI" id="CHEBI:29985"/>
        <dbReference type="ChEBI" id="CHEBI:57762"/>
        <dbReference type="EC" id="2.6.1.42"/>
    </reaction>
</comment>
<evidence type="ECO:0000256" key="12">
    <source>
        <dbReference type="ARBA" id="ARBA00048212"/>
    </source>
</evidence>
<keyword evidence="8 18" id="KW-0028">Amino-acid biosynthesis</keyword>
<dbReference type="CDD" id="cd01557">
    <property type="entry name" value="BCAT_beta_family"/>
    <property type="match status" value="1"/>
</dbReference>
<dbReference type="Gene3D" id="3.20.10.10">
    <property type="entry name" value="D-amino Acid Aminotransferase, subunit A, domain 2"/>
    <property type="match status" value="1"/>
</dbReference>
<dbReference type="Proteomes" id="UP000064967">
    <property type="component" value="Chromosome"/>
</dbReference>
<evidence type="ECO:0000256" key="15">
    <source>
        <dbReference type="PIRSR" id="PIRSR006468-1"/>
    </source>
</evidence>
<sequence>MLVRDVDPPRSRRYTERMVDLSHGAGKAEVSRVSLGDTLLTADGRSQGGESVLGVAVTHTTTPRPRPTGTKLGFGRYLTDHVLVAEHDAATGWQPARIVPTGSTRAEIASGALQYGLSIFEGLKAFKTDRELRLFRPDAHAKRFAVSAKRLCMPEVPVETFINAVRALVRVDADWCPAQTGGGALYIRPTLYADESFLGVRPAQQHVFSVLLSPVDSYWDGEEHSLKLWAEREFTRAALGGVGSVKTGGNYASSLLAAKRAKERGFDQVLWLDAVKRDFLEEAGTMNVFVRIGDTVITPPLEGTILAGITRDSCLTLLREWGVPVEERPVSLTELGEAAKAGKAIEMWGTGTAAVISPIGEVAWENGSIKSTGFEVAPRLRKAIDGIHSGRDADTHGWIVSV</sequence>
<evidence type="ECO:0000256" key="18">
    <source>
        <dbReference type="RuleBase" id="RU004517"/>
    </source>
</evidence>
<dbReference type="PANTHER" id="PTHR11825:SF44">
    <property type="entry name" value="BRANCHED-CHAIN-AMINO-ACID AMINOTRANSFERASE"/>
    <property type="match status" value="1"/>
</dbReference>